<gene>
    <name evidence="1" type="ORF">ACFFTO_26140</name>
</gene>
<proteinExistence type="predicted"/>
<dbReference type="RefSeq" id="WP_378198422.1">
    <property type="nucleotide sequence ID" value="NZ_JBHMBK010000021.1"/>
</dbReference>
<comment type="caution">
    <text evidence="1">The sequence shown here is derived from an EMBL/GenBank/DDBJ whole genome shotgun (WGS) entry which is preliminary data.</text>
</comment>
<evidence type="ECO:0000313" key="1">
    <source>
        <dbReference type="EMBL" id="MFB9687674.1"/>
    </source>
</evidence>
<reference evidence="1 2" key="1">
    <citation type="submission" date="2024-09" db="EMBL/GenBank/DDBJ databases">
        <authorList>
            <person name="Sun Q."/>
            <person name="Mori K."/>
        </authorList>
    </citation>
    <scope>NUCLEOTIDE SEQUENCE [LARGE SCALE GENOMIC DNA]</scope>
    <source>
        <strain evidence="1 2">JCM 13852</strain>
    </source>
</reference>
<evidence type="ECO:0000313" key="2">
    <source>
        <dbReference type="Proteomes" id="UP001589535"/>
    </source>
</evidence>
<sequence length="127" mass="13492">MTTTVDELVPSTFYIPGLSFRGQIADGDLSIIAHNANGAVQLAWTCGDDPAPADGLVTVHSPTSRPVVAQDFTEDCTVLGGACYATASTTAYIQGFRPLLLGGDMRLVCVLLADWHDECFAHRPVQP</sequence>
<dbReference type="EMBL" id="JBHMBK010000021">
    <property type="protein sequence ID" value="MFB9687674.1"/>
    <property type="molecule type" value="Genomic_DNA"/>
</dbReference>
<name>A0ABV5U8E4_9PSEU</name>
<keyword evidence="2" id="KW-1185">Reference proteome</keyword>
<dbReference type="Proteomes" id="UP001589535">
    <property type="component" value="Unassembled WGS sequence"/>
</dbReference>
<protein>
    <submittedName>
        <fullName evidence="1">Uncharacterized protein</fullName>
    </submittedName>
</protein>
<accession>A0ABV5U8E4</accession>
<organism evidence="1 2">
    <name type="scientific">Amycolatopsis plumensis</name>
    <dbReference type="NCBI Taxonomy" id="236508"/>
    <lineage>
        <taxon>Bacteria</taxon>
        <taxon>Bacillati</taxon>
        <taxon>Actinomycetota</taxon>
        <taxon>Actinomycetes</taxon>
        <taxon>Pseudonocardiales</taxon>
        <taxon>Pseudonocardiaceae</taxon>
        <taxon>Amycolatopsis</taxon>
    </lineage>
</organism>